<name>A0A8E1VUU6_9PSEU</name>
<sequence length="161" mass="17480">MPSRSPSRTARATSRHVPQLVASAAALFAEDGGRRDPSLDLSWPRREGFAYFADLVRREDSLCLLALPAAGSAIGHLIGRIRRADPLRPGTVVGVLESLRVDPAHRETGVATALTEEFFAWARESGAQQASVTAYSANESAIRFYRRSGFSPFEVTLQAPL</sequence>
<proteinExistence type="predicted"/>
<dbReference type="CDD" id="cd04301">
    <property type="entry name" value="NAT_SF"/>
    <property type="match status" value="1"/>
</dbReference>
<dbReference type="AlphaFoldDB" id="A0A8E1VUU6"/>
<dbReference type="InterPro" id="IPR000182">
    <property type="entry name" value="GNAT_dom"/>
</dbReference>
<protein>
    <submittedName>
        <fullName evidence="2">GNAT family N-acetyltransferase</fullName>
    </submittedName>
</protein>
<dbReference type="PROSITE" id="PS51186">
    <property type="entry name" value="GNAT"/>
    <property type="match status" value="1"/>
</dbReference>
<evidence type="ECO:0000313" key="2">
    <source>
        <dbReference type="EMBL" id="MBB2498670.1"/>
    </source>
</evidence>
<comment type="caution">
    <text evidence="2">The sequence shown here is derived from an EMBL/GenBank/DDBJ whole genome shotgun (WGS) entry which is preliminary data.</text>
</comment>
<dbReference type="EMBL" id="JACJHR010000005">
    <property type="protein sequence ID" value="MBB2498670.1"/>
    <property type="molecule type" value="Genomic_DNA"/>
</dbReference>
<feature type="domain" description="N-acetyltransferase" evidence="1">
    <location>
        <begin position="7"/>
        <end position="161"/>
    </location>
</feature>
<dbReference type="Proteomes" id="UP000550260">
    <property type="component" value="Unassembled WGS sequence"/>
</dbReference>
<reference evidence="2 3" key="1">
    <citation type="submission" date="2020-08" db="EMBL/GenBank/DDBJ databases">
        <title>Amycolatopsis echigonensis JCM 21831.</title>
        <authorList>
            <person name="Tedsree N."/>
            <person name="Kuncharoen N."/>
            <person name="Likhitwitayawuid K."/>
            <person name="Tanasupawat S."/>
        </authorList>
    </citation>
    <scope>NUCLEOTIDE SEQUENCE [LARGE SCALE GENOMIC DNA]</scope>
    <source>
        <strain evidence="2 3">JCM 21831</strain>
    </source>
</reference>
<dbReference type="GO" id="GO:0016747">
    <property type="term" value="F:acyltransferase activity, transferring groups other than amino-acyl groups"/>
    <property type="evidence" value="ECO:0007669"/>
    <property type="project" value="InterPro"/>
</dbReference>
<evidence type="ECO:0000259" key="1">
    <source>
        <dbReference type="PROSITE" id="PS51186"/>
    </source>
</evidence>
<organism evidence="2 3">
    <name type="scientific">Amycolatopsis echigonensis</name>
    <dbReference type="NCBI Taxonomy" id="2576905"/>
    <lineage>
        <taxon>Bacteria</taxon>
        <taxon>Bacillati</taxon>
        <taxon>Actinomycetota</taxon>
        <taxon>Actinomycetes</taxon>
        <taxon>Pseudonocardiales</taxon>
        <taxon>Pseudonocardiaceae</taxon>
        <taxon>Amycolatopsis</taxon>
    </lineage>
</organism>
<dbReference type="Gene3D" id="3.40.630.30">
    <property type="match status" value="1"/>
</dbReference>
<evidence type="ECO:0000313" key="3">
    <source>
        <dbReference type="Proteomes" id="UP000550260"/>
    </source>
</evidence>
<gene>
    <name evidence="2" type="ORF">H5411_05915</name>
</gene>
<dbReference type="Pfam" id="PF00583">
    <property type="entry name" value="Acetyltransf_1"/>
    <property type="match status" value="1"/>
</dbReference>
<dbReference type="SUPFAM" id="SSF55729">
    <property type="entry name" value="Acyl-CoA N-acyltransferases (Nat)"/>
    <property type="match status" value="1"/>
</dbReference>
<dbReference type="InterPro" id="IPR016181">
    <property type="entry name" value="Acyl_CoA_acyltransferase"/>
</dbReference>
<accession>A0A8E1VUU6</accession>
<dbReference type="PANTHER" id="PTHR43072">
    <property type="entry name" value="N-ACETYLTRANSFERASE"/>
    <property type="match status" value="1"/>
</dbReference>
<dbReference type="RefSeq" id="WP_101439643.1">
    <property type="nucleotide sequence ID" value="NZ_PJMY01000003.1"/>
</dbReference>